<gene>
    <name evidence="1" type="ordered locus">Sinac_5959</name>
</gene>
<dbReference type="EMBL" id="CP003364">
    <property type="protein sequence ID" value="AGA30070.1"/>
    <property type="molecule type" value="Genomic_DNA"/>
</dbReference>
<evidence type="ECO:0000313" key="1">
    <source>
        <dbReference type="EMBL" id="AGA30070.1"/>
    </source>
</evidence>
<accession>L0DML9</accession>
<sequence length="82" mass="9142">MEPVFTHTLGLELAGDCITREPFYARYPELIQTVTGIASSPWIPPCGHALSLAQSRQIIGSLFNPIALKDYRKFRGTIPIVR</sequence>
<organism evidence="1 2">
    <name type="scientific">Singulisphaera acidiphila (strain ATCC BAA-1392 / DSM 18658 / VKM B-2454 / MOB10)</name>
    <dbReference type="NCBI Taxonomy" id="886293"/>
    <lineage>
        <taxon>Bacteria</taxon>
        <taxon>Pseudomonadati</taxon>
        <taxon>Planctomycetota</taxon>
        <taxon>Planctomycetia</taxon>
        <taxon>Isosphaerales</taxon>
        <taxon>Isosphaeraceae</taxon>
        <taxon>Singulisphaera</taxon>
    </lineage>
</organism>
<proteinExistence type="predicted"/>
<evidence type="ECO:0000313" key="2">
    <source>
        <dbReference type="Proteomes" id="UP000010798"/>
    </source>
</evidence>
<keyword evidence="2" id="KW-1185">Reference proteome</keyword>
<name>L0DML9_SINAD</name>
<protein>
    <submittedName>
        <fullName evidence="1">Uncharacterized protein</fullName>
    </submittedName>
</protein>
<dbReference type="HOGENOM" id="CLU_2556436_0_0_0"/>
<dbReference type="Proteomes" id="UP000010798">
    <property type="component" value="Chromosome"/>
</dbReference>
<dbReference type="KEGG" id="saci:Sinac_5959"/>
<reference evidence="1 2" key="1">
    <citation type="submission" date="2012-02" db="EMBL/GenBank/DDBJ databases">
        <title>Complete sequence of chromosome of Singulisphaera acidiphila DSM 18658.</title>
        <authorList>
            <consortium name="US DOE Joint Genome Institute (JGI-PGF)"/>
            <person name="Lucas S."/>
            <person name="Copeland A."/>
            <person name="Lapidus A."/>
            <person name="Glavina del Rio T."/>
            <person name="Dalin E."/>
            <person name="Tice H."/>
            <person name="Bruce D."/>
            <person name="Goodwin L."/>
            <person name="Pitluck S."/>
            <person name="Peters L."/>
            <person name="Ovchinnikova G."/>
            <person name="Chertkov O."/>
            <person name="Kyrpides N."/>
            <person name="Mavromatis K."/>
            <person name="Ivanova N."/>
            <person name="Brettin T."/>
            <person name="Detter J.C."/>
            <person name="Han C."/>
            <person name="Larimer F."/>
            <person name="Land M."/>
            <person name="Hauser L."/>
            <person name="Markowitz V."/>
            <person name="Cheng J.-F."/>
            <person name="Hugenholtz P."/>
            <person name="Woyke T."/>
            <person name="Wu D."/>
            <person name="Tindall B."/>
            <person name="Pomrenke H."/>
            <person name="Brambilla E."/>
            <person name="Klenk H.-P."/>
            <person name="Eisen J.A."/>
        </authorList>
    </citation>
    <scope>NUCLEOTIDE SEQUENCE [LARGE SCALE GENOMIC DNA]</scope>
    <source>
        <strain evidence="2">ATCC BAA-1392 / DSM 18658 / VKM B-2454 / MOB10</strain>
    </source>
</reference>
<dbReference type="AlphaFoldDB" id="L0DML9"/>